<dbReference type="PIRSF" id="PIRSF016496">
    <property type="entry name" value="Kin_FomA"/>
    <property type="match status" value="1"/>
</dbReference>
<proteinExistence type="inferred from homology"/>
<evidence type="ECO:0000256" key="10">
    <source>
        <dbReference type="PIRNR" id="PIRNR016496"/>
    </source>
</evidence>
<keyword evidence="7 10" id="KW-0067">ATP-binding</keyword>
<evidence type="ECO:0000259" key="14">
    <source>
        <dbReference type="Pfam" id="PF00696"/>
    </source>
</evidence>
<name>A0A1I6FMG4_HALSD</name>
<dbReference type="GO" id="GO:0016301">
    <property type="term" value="F:kinase activity"/>
    <property type="evidence" value="ECO:0007669"/>
    <property type="project" value="UniProtKB-KW"/>
</dbReference>
<dbReference type="RefSeq" id="WP_092920415.1">
    <property type="nucleotide sequence ID" value="NZ_FOYN01000001.1"/>
</dbReference>
<feature type="compositionally biased region" description="Low complexity" evidence="13">
    <location>
        <begin position="1"/>
        <end position="10"/>
    </location>
</feature>
<dbReference type="NCBIfam" id="NF040647">
    <property type="entry name" value="IPPK_Arch"/>
    <property type="match status" value="1"/>
</dbReference>
<evidence type="ECO:0000313" key="15">
    <source>
        <dbReference type="EMBL" id="SFR31120.1"/>
    </source>
</evidence>
<feature type="binding site" evidence="11">
    <location>
        <position position="81"/>
    </location>
    <ligand>
        <name>ATP</name>
        <dbReference type="ChEBI" id="CHEBI:30616"/>
    </ligand>
</feature>
<feature type="binding site" evidence="11">
    <location>
        <position position="242"/>
    </location>
    <ligand>
        <name>ATP</name>
        <dbReference type="ChEBI" id="CHEBI:30616"/>
    </ligand>
</feature>
<comment type="catalytic activity">
    <reaction evidence="9 10">
        <text>isopentenyl phosphate + ATP = isopentenyl diphosphate + ADP</text>
        <dbReference type="Rhea" id="RHEA:33963"/>
        <dbReference type="ChEBI" id="CHEBI:30616"/>
        <dbReference type="ChEBI" id="CHEBI:65078"/>
        <dbReference type="ChEBI" id="CHEBI:128769"/>
        <dbReference type="ChEBI" id="CHEBI:456216"/>
        <dbReference type="EC" id="2.7.4.26"/>
    </reaction>
</comment>
<dbReference type="PANTHER" id="PTHR43654">
    <property type="entry name" value="GLUTAMATE 5-KINASE"/>
    <property type="match status" value="1"/>
</dbReference>
<dbReference type="OrthoDB" id="15328at2157"/>
<keyword evidence="8" id="KW-0414">Isoprene biosynthesis</keyword>
<organism evidence="15 16">
    <name type="scientific">Halorubrum sodomense</name>
    <dbReference type="NCBI Taxonomy" id="35743"/>
    <lineage>
        <taxon>Archaea</taxon>
        <taxon>Methanobacteriati</taxon>
        <taxon>Methanobacteriota</taxon>
        <taxon>Stenosarchaea group</taxon>
        <taxon>Halobacteria</taxon>
        <taxon>Halobacteriales</taxon>
        <taxon>Haloferacaceae</taxon>
        <taxon>Halorubrum</taxon>
    </lineage>
</organism>
<dbReference type="EC" id="2.7.4.26" evidence="2 10"/>
<keyword evidence="5 10" id="KW-0547">Nucleotide-binding</keyword>
<dbReference type="SUPFAM" id="SSF53633">
    <property type="entry name" value="Carbamate kinase-like"/>
    <property type="match status" value="1"/>
</dbReference>
<comment type="similarity">
    <text evidence="1 10">Belongs to the isopentenyl phosphate kinase family.</text>
</comment>
<evidence type="ECO:0000256" key="12">
    <source>
        <dbReference type="PIRSR" id="PIRSR016496-2"/>
    </source>
</evidence>
<dbReference type="InterPro" id="IPR001048">
    <property type="entry name" value="Asp/Glu/Uridylate_kinase"/>
</dbReference>
<dbReference type="Gene3D" id="3.40.1160.10">
    <property type="entry name" value="Acetylglutamate kinase-like"/>
    <property type="match status" value="1"/>
</dbReference>
<feature type="binding site" evidence="11">
    <location>
        <position position="246"/>
    </location>
    <ligand>
        <name>ATP</name>
        <dbReference type="ChEBI" id="CHEBI:30616"/>
    </ligand>
</feature>
<feature type="binding site" evidence="11">
    <location>
        <position position="85"/>
    </location>
    <ligand>
        <name>substrate</name>
    </ligand>
</feature>
<dbReference type="GO" id="GO:0016114">
    <property type="term" value="P:terpenoid biosynthetic process"/>
    <property type="evidence" value="ECO:0007669"/>
    <property type="project" value="TreeGrafter"/>
</dbReference>
<comment type="subunit">
    <text evidence="10">Homodimer.</text>
</comment>
<evidence type="ECO:0000256" key="11">
    <source>
        <dbReference type="PIRSR" id="PIRSR016496-1"/>
    </source>
</evidence>
<dbReference type="InterPro" id="IPR036393">
    <property type="entry name" value="AceGlu_kinase-like_sf"/>
</dbReference>
<protein>
    <recommendedName>
        <fullName evidence="3 10">Isopentenyl phosphate kinase</fullName>
        <shortName evidence="10">IPK</shortName>
        <ecNumber evidence="2 10">2.7.4.26</ecNumber>
    </recommendedName>
</protein>
<evidence type="ECO:0000256" key="8">
    <source>
        <dbReference type="ARBA" id="ARBA00023229"/>
    </source>
</evidence>
<accession>A0A1I6FMG4</accession>
<dbReference type="STRING" id="35743.SAMN04487937_0958"/>
<dbReference type="Pfam" id="PF00696">
    <property type="entry name" value="AA_kinase"/>
    <property type="match status" value="1"/>
</dbReference>
<comment type="function">
    <text evidence="10">Catalyzes the phosphorylation of isopentenyl phosphate (IP) to isopentenyl diphosphate (IPP). Functions in an alternate mevalonate (MVA) pathway leading to IPP, a key precursor for the biosynthesis of isoprenoid compounds such as archaeal membrane lipids.</text>
</comment>
<sequence length="279" mass="27574">MTGADPTADGGDARGAGGDEAADGAGTDAPPVVLKLGGSLITEKDRPETLDDAALDAACDAVADALAAGDVDRLVVVHGGGSFGHHHASERGVSTTDGTRDADAVAAVHGAMKRLNAHVLERLRERGVPAVPVHPLSLAARTEGADGRLDLPLGSTATLLDEGFVPVLHGDGVATAGDGVTVVSGDELVAELAAGLAARRVGVCSTVPGVLDGDGDVIDEIDDFGAVADALGASDATDVSGGMAAKVRELLDLDAPAYVFGAAGLAPFLRGEGAGTRID</sequence>
<keyword evidence="6 10" id="KW-0418">Kinase</keyword>
<evidence type="ECO:0000256" key="13">
    <source>
        <dbReference type="SAM" id="MobiDB-lite"/>
    </source>
</evidence>
<dbReference type="GO" id="GO:0005524">
    <property type="term" value="F:ATP binding"/>
    <property type="evidence" value="ECO:0007669"/>
    <property type="project" value="UniProtKB-KW"/>
</dbReference>
<feature type="site" description="Transition state stabilizer" evidence="12">
    <location>
        <position position="44"/>
    </location>
</feature>
<evidence type="ECO:0000256" key="6">
    <source>
        <dbReference type="ARBA" id="ARBA00022777"/>
    </source>
</evidence>
<evidence type="ECO:0000256" key="4">
    <source>
        <dbReference type="ARBA" id="ARBA00022679"/>
    </source>
</evidence>
<reference evidence="16" key="1">
    <citation type="submission" date="2016-10" db="EMBL/GenBank/DDBJ databases">
        <authorList>
            <person name="Varghese N."/>
            <person name="Submissions S."/>
        </authorList>
    </citation>
    <scope>NUCLEOTIDE SEQUENCE [LARGE SCALE GENOMIC DNA]</scope>
    <source>
        <strain evidence="16">RD 26</strain>
    </source>
</reference>
<evidence type="ECO:0000256" key="2">
    <source>
        <dbReference type="ARBA" id="ARBA00012908"/>
    </source>
</evidence>
<keyword evidence="4 10" id="KW-0808">Transferase</keyword>
<feature type="binding site" evidence="11">
    <location>
        <begin position="35"/>
        <end position="39"/>
    </location>
    <ligand>
        <name>ATP</name>
        <dbReference type="ChEBI" id="CHEBI:30616"/>
    </ligand>
</feature>
<dbReference type="EMBL" id="FOYN01000001">
    <property type="protein sequence ID" value="SFR31120.1"/>
    <property type="molecule type" value="Genomic_DNA"/>
</dbReference>
<keyword evidence="16" id="KW-1185">Reference proteome</keyword>
<evidence type="ECO:0000256" key="7">
    <source>
        <dbReference type="ARBA" id="ARBA00022840"/>
    </source>
</evidence>
<feature type="binding site" evidence="11">
    <location>
        <position position="80"/>
    </location>
    <ligand>
        <name>substrate</name>
    </ligand>
</feature>
<evidence type="ECO:0000256" key="5">
    <source>
        <dbReference type="ARBA" id="ARBA00022741"/>
    </source>
</evidence>
<dbReference type="GO" id="GO:0102043">
    <property type="term" value="F:isopentenyl phosphate kinase activity"/>
    <property type="evidence" value="ECO:0007669"/>
    <property type="project" value="UniProtKB-EC"/>
</dbReference>
<evidence type="ECO:0000256" key="1">
    <source>
        <dbReference type="ARBA" id="ARBA00010540"/>
    </source>
</evidence>
<evidence type="ECO:0000313" key="16">
    <source>
        <dbReference type="Proteomes" id="UP000198932"/>
    </source>
</evidence>
<dbReference type="Proteomes" id="UP000198932">
    <property type="component" value="Unassembled WGS sequence"/>
</dbReference>
<gene>
    <name evidence="15" type="ORF">SAMN04487937_0958</name>
</gene>
<feature type="binding site" evidence="11">
    <location>
        <position position="185"/>
    </location>
    <ligand>
        <name>substrate</name>
    </ligand>
</feature>
<feature type="region of interest" description="Disordered" evidence="13">
    <location>
        <begin position="1"/>
        <end position="30"/>
    </location>
</feature>
<evidence type="ECO:0000256" key="9">
    <source>
        <dbReference type="ARBA" id="ARBA00049063"/>
    </source>
</evidence>
<dbReference type="GO" id="GO:0005829">
    <property type="term" value="C:cytosol"/>
    <property type="evidence" value="ECO:0007669"/>
    <property type="project" value="TreeGrafter"/>
</dbReference>
<dbReference type="InterPro" id="IPR024192">
    <property type="entry name" value="Fosfomycin_R_FomA-type"/>
</dbReference>
<evidence type="ECO:0000256" key="3">
    <source>
        <dbReference type="ARBA" id="ARBA00017267"/>
    </source>
</evidence>
<dbReference type="AlphaFoldDB" id="A0A1I6FMG4"/>
<feature type="domain" description="Aspartate/glutamate/uridylate kinase" evidence="14">
    <location>
        <begin position="32"/>
        <end position="252"/>
    </location>
</feature>
<dbReference type="PANTHER" id="PTHR43654:SF1">
    <property type="entry name" value="ISOPENTENYL PHOSPHATE KINASE"/>
    <property type="match status" value="1"/>
</dbReference>